<dbReference type="OrthoDB" id="9790810at2"/>
<evidence type="ECO:0000259" key="6">
    <source>
        <dbReference type="Pfam" id="PF03775"/>
    </source>
</evidence>
<evidence type="ECO:0000259" key="7">
    <source>
        <dbReference type="Pfam" id="PF22642"/>
    </source>
</evidence>
<evidence type="ECO:0000256" key="4">
    <source>
        <dbReference type="ARBA" id="ARBA00023306"/>
    </source>
</evidence>
<dbReference type="SUPFAM" id="SSF63848">
    <property type="entry name" value="Cell-division inhibitor MinC, C-terminal domain"/>
    <property type="match status" value="1"/>
</dbReference>
<dbReference type="InterPro" id="IPR055219">
    <property type="entry name" value="MinC_N_1"/>
</dbReference>
<gene>
    <name evidence="8" type="primary">minC</name>
    <name evidence="8" type="ORF">LFYK43_04170</name>
</gene>
<dbReference type="Pfam" id="PF22642">
    <property type="entry name" value="MinC_N_1"/>
    <property type="match status" value="1"/>
</dbReference>
<organism evidence="8 9">
    <name type="scientific">Ligilactobacillus salitolerans</name>
    <dbReference type="NCBI Taxonomy" id="1808352"/>
    <lineage>
        <taxon>Bacteria</taxon>
        <taxon>Bacillati</taxon>
        <taxon>Bacillota</taxon>
        <taxon>Bacilli</taxon>
        <taxon>Lactobacillales</taxon>
        <taxon>Lactobacillaceae</taxon>
        <taxon>Ligilactobacillus</taxon>
    </lineage>
</organism>
<feature type="domain" description="Septum formation inhibitor MinC C-terminal" evidence="6">
    <location>
        <begin position="108"/>
        <end position="188"/>
    </location>
</feature>
<dbReference type="GO" id="GO:0000917">
    <property type="term" value="P:division septum assembly"/>
    <property type="evidence" value="ECO:0007669"/>
    <property type="project" value="UniProtKB-KW"/>
</dbReference>
<dbReference type="Gene3D" id="2.160.20.70">
    <property type="match status" value="1"/>
</dbReference>
<dbReference type="InterPro" id="IPR013033">
    <property type="entry name" value="MinC"/>
</dbReference>
<dbReference type="GO" id="GO:0000902">
    <property type="term" value="P:cell morphogenesis"/>
    <property type="evidence" value="ECO:0007669"/>
    <property type="project" value="InterPro"/>
</dbReference>
<keyword evidence="3" id="KW-0717">Septation</keyword>
<evidence type="ECO:0000256" key="5">
    <source>
        <dbReference type="ARBA" id="ARBA00046874"/>
    </source>
</evidence>
<keyword evidence="9" id="KW-1185">Reference proteome</keyword>
<dbReference type="PANTHER" id="PTHR34108">
    <property type="entry name" value="SEPTUM SITE-DETERMINING PROTEIN MINC"/>
    <property type="match status" value="1"/>
</dbReference>
<dbReference type="GO" id="GO:1901891">
    <property type="term" value="P:regulation of cell septum assembly"/>
    <property type="evidence" value="ECO:0007669"/>
    <property type="project" value="InterPro"/>
</dbReference>
<dbReference type="AlphaFoldDB" id="A0A401IR03"/>
<keyword evidence="4" id="KW-0131">Cell cycle</keyword>
<reference evidence="8 9" key="1">
    <citation type="journal article" date="2019" name="Int. J. Syst. Evol. Microbiol.">
        <title>Lactobacillus salitolerans sp. nov., a novel lactic acid bacterium isolated from spent mushroom substrates.</title>
        <authorList>
            <person name="Tohno M."/>
            <person name="Tanizawa Y."/>
            <person name="Kojima Y."/>
            <person name="Sakamoto M."/>
            <person name="Nakamura Y."/>
            <person name="Ohkuma M."/>
            <person name="Kobayashi H."/>
        </authorList>
    </citation>
    <scope>NUCLEOTIDE SEQUENCE [LARGE SCALE GENOMIC DNA]</scope>
    <source>
        <strain evidence="8 9">YK43</strain>
    </source>
</reference>
<accession>A0A401IR03</accession>
<evidence type="ECO:0000313" key="9">
    <source>
        <dbReference type="Proteomes" id="UP000286848"/>
    </source>
</evidence>
<dbReference type="Gene3D" id="3.30.160.540">
    <property type="match status" value="1"/>
</dbReference>
<dbReference type="InterPro" id="IPR005526">
    <property type="entry name" value="Septum_form_inhib_MinC_C"/>
</dbReference>
<comment type="similarity">
    <text evidence="1">Belongs to the MinC family.</text>
</comment>
<name>A0A401IR03_9LACO</name>
<dbReference type="InterPro" id="IPR036145">
    <property type="entry name" value="MinC_C_sf"/>
</dbReference>
<evidence type="ECO:0000313" key="8">
    <source>
        <dbReference type="EMBL" id="GBG93958.1"/>
    </source>
</evidence>
<dbReference type="RefSeq" id="WP_124974934.1">
    <property type="nucleotide sequence ID" value="NZ_BFFP01000004.1"/>
</dbReference>
<keyword evidence="2" id="KW-0132">Cell division</keyword>
<dbReference type="EMBL" id="BFFP01000004">
    <property type="protein sequence ID" value="GBG93958.1"/>
    <property type="molecule type" value="Genomic_DNA"/>
</dbReference>
<evidence type="ECO:0000256" key="2">
    <source>
        <dbReference type="ARBA" id="ARBA00022618"/>
    </source>
</evidence>
<evidence type="ECO:0000256" key="1">
    <source>
        <dbReference type="ARBA" id="ARBA00006291"/>
    </source>
</evidence>
<feature type="domain" description="Septum site-determining protein MinC N-terminal" evidence="7">
    <location>
        <begin position="4"/>
        <end position="83"/>
    </location>
</feature>
<evidence type="ECO:0000256" key="3">
    <source>
        <dbReference type="ARBA" id="ARBA00023210"/>
    </source>
</evidence>
<dbReference type="Proteomes" id="UP000286848">
    <property type="component" value="Unassembled WGS sequence"/>
</dbReference>
<comment type="caution">
    <text evidence="8">The sequence shown here is derived from an EMBL/GenBank/DDBJ whole genome shotgun (WGS) entry which is preliminary data.</text>
</comment>
<protein>
    <submittedName>
        <fullName evidence="8">Septum site-determining protein MinC</fullName>
    </submittedName>
</protein>
<dbReference type="PANTHER" id="PTHR34108:SF1">
    <property type="entry name" value="SEPTUM SITE-DETERMINING PROTEIN MINC"/>
    <property type="match status" value="1"/>
</dbReference>
<dbReference type="Pfam" id="PF03775">
    <property type="entry name" value="MinC_C"/>
    <property type="match status" value="1"/>
</dbReference>
<comment type="subunit">
    <text evidence="5">Interacts with MinD and FtsZ.</text>
</comment>
<proteinExistence type="inferred from homology"/>
<sequence length="225" mass="25050">MQAVVLKGHKSGYELILNPGASFADIKAELSELMKRLHNDESSDRTQKYSFDINTESVLYTAEQKQELENIFADYPRFNIHKIQSSVIDRQEAQEIVDSTTLHVNGDIIRNGQDKLFHGDLLFLGNLHQGGILRATGSIFVMGTVHGTLCAGYENNTRAVLAGNIKKAQQLRIADLVAIVNEDQKIQQMDQTGALFVNDLHALALTKIEELKTIRPKLFVKAGGF</sequence>
<dbReference type="InterPro" id="IPR016098">
    <property type="entry name" value="CAP/MinC_C"/>
</dbReference>